<dbReference type="Gene3D" id="3.40.50.1820">
    <property type="entry name" value="alpha/beta hydrolase"/>
    <property type="match status" value="1"/>
</dbReference>
<dbReference type="Gene3D" id="1.10.10.1830">
    <property type="entry name" value="Non-ribosomal peptide synthase, adenylation domain"/>
    <property type="match status" value="1"/>
</dbReference>
<dbReference type="Pfam" id="PF18563">
    <property type="entry name" value="TubC_N"/>
    <property type="match status" value="1"/>
</dbReference>
<accession>I4YYB1</accession>
<dbReference type="EMBL" id="JH660642">
    <property type="protein sequence ID" value="EIM28953.1"/>
    <property type="molecule type" value="Genomic_DNA"/>
</dbReference>
<evidence type="ECO:0000259" key="1">
    <source>
        <dbReference type="SMART" id="SM00824"/>
    </source>
</evidence>
<keyword evidence="3" id="KW-1185">Reference proteome</keyword>
<dbReference type="InterPro" id="IPR001031">
    <property type="entry name" value="Thioesterase"/>
</dbReference>
<sequence>MNTAATKIPDFLSDLAGRDIKVWLEGSQLRCSAPAGALTAEFRDQLRERKSEIIGFLNMAAAAARQQPSIVPLQPHGTRTPIYAVPGHGGVVFSFSDLAKRLGDDQPFFALEPPGLDGRTEPMERVEDIAEYFARQILEFQPAGPYIIAGYCSGASTAFELAKLLGQRGAEVECLALFGPVHPSTYQAASRLMFFQGKRRIGAVIHHLRKAAAMPSMEAFLQHLGDRARYLGTRLRNRSNGLRPLLAYLGAEGDKVKPDPVLARRSRLEATATTAVRRYTPTSYQGRICIFLPNKAWVRSGARPLRWLDVAPQAEFYYGPKSCYGPLMLQEPDAPSIAELYRQSAR</sequence>
<protein>
    <submittedName>
        <fullName evidence="2">Thioesterase of type I polyketide synthase or non-ribosomal peptide synthase like protein</fullName>
    </submittedName>
</protein>
<dbReference type="InterPro" id="IPR041464">
    <property type="entry name" value="TubC_N"/>
</dbReference>
<organism evidence="2 3">
    <name type="scientific">Microvirga lotononidis</name>
    <dbReference type="NCBI Taxonomy" id="864069"/>
    <lineage>
        <taxon>Bacteria</taxon>
        <taxon>Pseudomonadati</taxon>
        <taxon>Pseudomonadota</taxon>
        <taxon>Alphaproteobacteria</taxon>
        <taxon>Hyphomicrobiales</taxon>
        <taxon>Methylobacteriaceae</taxon>
        <taxon>Microvirga</taxon>
    </lineage>
</organism>
<evidence type="ECO:0000313" key="2">
    <source>
        <dbReference type="EMBL" id="EIM28953.1"/>
    </source>
</evidence>
<dbReference type="HOGENOM" id="CLU_905088_0_0_5"/>
<dbReference type="eggNOG" id="COG1020">
    <property type="taxonomic scope" value="Bacteria"/>
</dbReference>
<dbReference type="InterPro" id="IPR044894">
    <property type="entry name" value="TubC_N_sf"/>
</dbReference>
<dbReference type="Proteomes" id="UP000003947">
    <property type="component" value="Unassembled WGS sequence"/>
</dbReference>
<dbReference type="SUPFAM" id="SSF53474">
    <property type="entry name" value="alpha/beta-Hydrolases"/>
    <property type="match status" value="1"/>
</dbReference>
<dbReference type="eggNOG" id="COG3319">
    <property type="taxonomic scope" value="Bacteria"/>
</dbReference>
<dbReference type="PATRIC" id="fig|864069.3.peg.2812"/>
<dbReference type="STRING" id="864069.MicloDRAFT_00026010"/>
<dbReference type="Pfam" id="PF00975">
    <property type="entry name" value="Thioesterase"/>
    <property type="match status" value="1"/>
</dbReference>
<feature type="domain" description="Thioesterase TesA-like" evidence="1">
    <location>
        <begin position="83"/>
        <end position="280"/>
    </location>
</feature>
<proteinExistence type="predicted"/>
<dbReference type="InterPro" id="IPR020802">
    <property type="entry name" value="TesA-like"/>
</dbReference>
<name>I4YYB1_9HYPH</name>
<evidence type="ECO:0000313" key="3">
    <source>
        <dbReference type="Proteomes" id="UP000003947"/>
    </source>
</evidence>
<dbReference type="AlphaFoldDB" id="I4YYB1"/>
<dbReference type="SMART" id="SM00824">
    <property type="entry name" value="PKS_TE"/>
    <property type="match status" value="1"/>
</dbReference>
<dbReference type="RefSeq" id="WP_009491690.1">
    <property type="nucleotide sequence ID" value="NZ_CP141048.1"/>
</dbReference>
<dbReference type="InterPro" id="IPR029058">
    <property type="entry name" value="AB_hydrolase_fold"/>
</dbReference>
<gene>
    <name evidence="2" type="ORF">MicloDRAFT_00026010</name>
</gene>
<reference evidence="2 3" key="1">
    <citation type="submission" date="2012-02" db="EMBL/GenBank/DDBJ databases">
        <title>Improved High-Quality Draft sequence of Microvirga sp. WSM3557.</title>
        <authorList>
            <consortium name="US DOE Joint Genome Institute"/>
            <person name="Lucas S."/>
            <person name="Han J."/>
            <person name="Lapidus A."/>
            <person name="Cheng J.-F."/>
            <person name="Goodwin L."/>
            <person name="Pitluck S."/>
            <person name="Peters L."/>
            <person name="Zhang X."/>
            <person name="Detter J.C."/>
            <person name="Han C."/>
            <person name="Tapia R."/>
            <person name="Land M."/>
            <person name="Hauser L."/>
            <person name="Kyrpides N."/>
            <person name="Ivanova N."/>
            <person name="Pagani I."/>
            <person name="Brau L."/>
            <person name="Yates R."/>
            <person name="O'Hara G."/>
            <person name="Rui T."/>
            <person name="Howieson J."/>
            <person name="Reeve W."/>
            <person name="Woyke T."/>
        </authorList>
    </citation>
    <scope>NUCLEOTIDE SEQUENCE [LARGE SCALE GENOMIC DNA]</scope>
    <source>
        <strain evidence="2 3">WSM3557</strain>
    </source>
</reference>